<evidence type="ECO:0000313" key="2">
    <source>
        <dbReference type="EMBL" id="ASX25896.1"/>
    </source>
</evidence>
<dbReference type="InterPro" id="IPR038148">
    <property type="entry name" value="Tn1545/Tn916_Xis"/>
</dbReference>
<evidence type="ECO:0000259" key="1">
    <source>
        <dbReference type="Pfam" id="PF12728"/>
    </source>
</evidence>
<sequence length="96" mass="11128">MNNEVTLKSLQQQIAQITSLLLTQKEVLTIEECCLYMGLSKAYLYKLTHFRQIPFYKPNGKKIYFKRTEINSWLLNNKSLSDEEMETAAANHVVGL</sequence>
<dbReference type="EMBL" id="CP016303">
    <property type="protein sequence ID" value="ASX25896.1"/>
    <property type="molecule type" value="Genomic_DNA"/>
</dbReference>
<gene>
    <name evidence="2" type="ORF">BA171_01770</name>
</gene>
<dbReference type="Gene3D" id="3.90.105.50">
    <property type="match status" value="1"/>
</dbReference>
<dbReference type="InterPro" id="IPR041657">
    <property type="entry name" value="HTH_17"/>
</dbReference>
<accession>A0A249DWG9</accession>
<evidence type="ECO:0000313" key="3">
    <source>
        <dbReference type="Proteomes" id="UP000216438"/>
    </source>
</evidence>
<reference evidence="3" key="1">
    <citation type="submission" date="2016-06" db="EMBL/GenBank/DDBJ databases">
        <authorList>
            <person name="Chen W."/>
            <person name="Hasegawa D.K."/>
        </authorList>
    </citation>
    <scope>NUCLEOTIDE SEQUENCE [LARGE SCALE GENOMIC DNA]</scope>
    <source>
        <strain evidence="3">MEAM1</strain>
    </source>
</reference>
<feature type="domain" description="Helix-turn-helix" evidence="1">
    <location>
        <begin position="27"/>
        <end position="77"/>
    </location>
</feature>
<dbReference type="Proteomes" id="UP000216438">
    <property type="component" value="Chromosome"/>
</dbReference>
<dbReference type="Pfam" id="PF12728">
    <property type="entry name" value="HTH_17"/>
    <property type="match status" value="1"/>
</dbReference>
<dbReference type="InterPro" id="IPR010093">
    <property type="entry name" value="SinI_DNA-bd"/>
</dbReference>
<dbReference type="NCBIfam" id="TIGR01764">
    <property type="entry name" value="excise"/>
    <property type="match status" value="1"/>
</dbReference>
<dbReference type="RefSeq" id="WP_016857276.1">
    <property type="nucleotide sequence ID" value="NZ_CP016303.1"/>
</dbReference>
<name>A0A249DWG9_9ENTR</name>
<dbReference type="AlphaFoldDB" id="A0A249DWG9"/>
<organism evidence="2 3">
    <name type="scientific">Candidatus Hamiltonella defensa</name>
    <name type="common">Bemisia tabaci</name>
    <dbReference type="NCBI Taxonomy" id="672795"/>
    <lineage>
        <taxon>Bacteria</taxon>
        <taxon>Pseudomonadati</taxon>
        <taxon>Pseudomonadota</taxon>
        <taxon>Gammaproteobacteria</taxon>
        <taxon>Enterobacterales</taxon>
        <taxon>Enterobacteriaceae</taxon>
        <taxon>aphid secondary symbionts</taxon>
        <taxon>Candidatus Williamhamiltonella</taxon>
    </lineage>
</organism>
<dbReference type="GO" id="GO:0003677">
    <property type="term" value="F:DNA binding"/>
    <property type="evidence" value="ECO:0007669"/>
    <property type="project" value="InterPro"/>
</dbReference>
<reference evidence="2 3" key="2">
    <citation type="submission" date="2017-09" db="EMBL/GenBank/DDBJ databases">
        <title>The genome of whitefly Bemisia tabaci, a global crop pest, provides novel insights into virus transmission, host adaptation and insecticide resistance.</title>
        <authorList>
            <person name="Kaur N."/>
            <person name="Kliot A."/>
            <person name="Pinheiro P.V."/>
            <person name="Luan J."/>
            <person name="Zheng Y."/>
            <person name="Liu W."/>
            <person name="Sun H."/>
            <person name="Yang X."/>
            <person name="Xu Y."/>
            <person name="Luo Y."/>
            <person name="Kruse A."/>
            <person name="Fisher T.W."/>
            <person name="Nelson D.R."/>
            <person name="Elimelech M."/>
            <person name="MacCoss M."/>
            <person name="Johnson R."/>
            <person name="Cohen E."/>
            <person name="Hunter W.B."/>
            <person name="Brown J.K."/>
            <person name="Jander G."/>
            <person name="Cilia M."/>
            <person name="Douglas A.E."/>
            <person name="Ghanim M."/>
            <person name="Simmons A.M."/>
            <person name="Wintermantel W.M."/>
            <person name="Ling K.-S."/>
            <person name="Fei Z."/>
        </authorList>
    </citation>
    <scope>NUCLEOTIDE SEQUENCE [LARGE SCALE GENOMIC DNA]</scope>
    <source>
        <strain evidence="2 3">MEAM1</strain>
    </source>
</reference>
<protein>
    <submittedName>
        <fullName evidence="2">Excisionase</fullName>
    </submittedName>
</protein>
<dbReference type="OrthoDB" id="597977at2"/>
<proteinExistence type="predicted"/>